<name>K3W6N6_GLOUD</name>
<dbReference type="OMA" id="RITYTEV"/>
<evidence type="ECO:0000313" key="1">
    <source>
        <dbReference type="EnsemblProtists" id="PYU1_T000627"/>
    </source>
</evidence>
<reference evidence="1" key="3">
    <citation type="submission" date="2015-02" db="UniProtKB">
        <authorList>
            <consortium name="EnsemblProtists"/>
        </authorList>
    </citation>
    <scope>IDENTIFICATION</scope>
    <source>
        <strain evidence="1">DAOM BR144</strain>
    </source>
</reference>
<dbReference type="AlphaFoldDB" id="K3W6N6"/>
<reference evidence="2" key="1">
    <citation type="journal article" date="2010" name="Genome Biol.">
        <title>Genome sequence of the necrotrophic plant pathogen Pythium ultimum reveals original pathogenicity mechanisms and effector repertoire.</title>
        <authorList>
            <person name="Levesque C.A."/>
            <person name="Brouwer H."/>
            <person name="Cano L."/>
            <person name="Hamilton J.P."/>
            <person name="Holt C."/>
            <person name="Huitema E."/>
            <person name="Raffaele S."/>
            <person name="Robideau G.P."/>
            <person name="Thines M."/>
            <person name="Win J."/>
            <person name="Zerillo M.M."/>
            <person name="Beakes G.W."/>
            <person name="Boore J.L."/>
            <person name="Busam D."/>
            <person name="Dumas B."/>
            <person name="Ferriera S."/>
            <person name="Fuerstenberg S.I."/>
            <person name="Gachon C.M."/>
            <person name="Gaulin E."/>
            <person name="Govers F."/>
            <person name="Grenville-Briggs L."/>
            <person name="Horner N."/>
            <person name="Hostetler J."/>
            <person name="Jiang R.H."/>
            <person name="Johnson J."/>
            <person name="Krajaejun T."/>
            <person name="Lin H."/>
            <person name="Meijer H.J."/>
            <person name="Moore B."/>
            <person name="Morris P."/>
            <person name="Phuntmart V."/>
            <person name="Puiu D."/>
            <person name="Shetty J."/>
            <person name="Stajich J.E."/>
            <person name="Tripathy S."/>
            <person name="Wawra S."/>
            <person name="van West P."/>
            <person name="Whitty B.R."/>
            <person name="Coutinho P.M."/>
            <person name="Henrissat B."/>
            <person name="Martin F."/>
            <person name="Thomas P.D."/>
            <person name="Tyler B.M."/>
            <person name="De Vries R.P."/>
            <person name="Kamoun S."/>
            <person name="Yandell M."/>
            <person name="Tisserat N."/>
            <person name="Buell C.R."/>
        </authorList>
    </citation>
    <scope>NUCLEOTIDE SEQUENCE</scope>
    <source>
        <strain evidence="2">DAOM:BR144</strain>
    </source>
</reference>
<dbReference type="HOGENOM" id="CLU_157601_0_0_1"/>
<dbReference type="Pfam" id="PF04908">
    <property type="entry name" value="SH3BGR"/>
    <property type="match status" value="1"/>
</dbReference>
<dbReference type="eggNOG" id="ENOG502S9P0">
    <property type="taxonomic scope" value="Eukaryota"/>
</dbReference>
<evidence type="ECO:0000313" key="2">
    <source>
        <dbReference type="Proteomes" id="UP000019132"/>
    </source>
</evidence>
<evidence type="ECO:0008006" key="3">
    <source>
        <dbReference type="Google" id="ProtNLM"/>
    </source>
</evidence>
<keyword evidence="2" id="KW-1185">Reference proteome</keyword>
<dbReference type="Gene3D" id="3.40.30.10">
    <property type="entry name" value="Glutaredoxin"/>
    <property type="match status" value="1"/>
</dbReference>
<organism evidence="1 2">
    <name type="scientific">Globisporangium ultimum (strain ATCC 200006 / CBS 805.95 / DAOM BR144)</name>
    <name type="common">Pythium ultimum</name>
    <dbReference type="NCBI Taxonomy" id="431595"/>
    <lineage>
        <taxon>Eukaryota</taxon>
        <taxon>Sar</taxon>
        <taxon>Stramenopiles</taxon>
        <taxon>Oomycota</taxon>
        <taxon>Peronosporomycetes</taxon>
        <taxon>Pythiales</taxon>
        <taxon>Pythiaceae</taxon>
        <taxon>Globisporangium</taxon>
    </lineage>
</organism>
<reference evidence="2" key="2">
    <citation type="submission" date="2010-04" db="EMBL/GenBank/DDBJ databases">
        <authorList>
            <person name="Buell R."/>
            <person name="Hamilton J."/>
            <person name="Hostetler J."/>
        </authorList>
    </citation>
    <scope>NUCLEOTIDE SEQUENCE [LARGE SCALE GENOMIC DNA]</scope>
    <source>
        <strain evidence="2">DAOM:BR144</strain>
    </source>
</reference>
<dbReference type="VEuPathDB" id="FungiDB:PYU1_G000627"/>
<dbReference type="EnsemblProtists" id="PYU1_T000627">
    <property type="protein sequence ID" value="PYU1_T000627"/>
    <property type="gene ID" value="PYU1_G000627"/>
</dbReference>
<proteinExistence type="predicted"/>
<dbReference type="Proteomes" id="UP000019132">
    <property type="component" value="Unassembled WGS sequence"/>
</dbReference>
<protein>
    <recommendedName>
        <fullName evidence="3">Glutaredoxin domain-containing protein</fullName>
    </recommendedName>
</protein>
<dbReference type="InParanoid" id="K3W6N6"/>
<sequence length="117" mass="13142">MECVILISSTVSIAEQKHQIQQTLQILDGNRIMYRTVDCADEGNKDARDVYFERSGIRANYPQVFLVPGGDQYSAKYIGSFAEIQQLNEMSDVPKEILEANNIPTLESVFVGVPRKS</sequence>
<dbReference type="InterPro" id="IPR006993">
    <property type="entry name" value="Glut_rich_SH3-bd"/>
</dbReference>
<dbReference type="EMBL" id="GL376620">
    <property type="status" value="NOT_ANNOTATED_CDS"/>
    <property type="molecule type" value="Genomic_DNA"/>
</dbReference>
<accession>K3W6N6</accession>